<dbReference type="Proteomes" id="UP000280935">
    <property type="component" value="Unassembled WGS sequence"/>
</dbReference>
<dbReference type="Gene3D" id="3.30.420.40">
    <property type="match status" value="2"/>
</dbReference>
<evidence type="ECO:0000313" key="4">
    <source>
        <dbReference type="Proteomes" id="UP000280935"/>
    </source>
</evidence>
<sequence>MTATRATSPSSTPRPPSRTPPARRRSPPASTPCSAPERHPLADPRHRVPSTGTWTLTSRGPLGDDGGQMIDVLALDVGQTGVRSLLTVADSTRPGAELPGIVATQPLLPQVAAHIATLADGESIAAVSIGASGLGAADSARTLADLLPGRVRSVHIAHDSVTSYLGALGDVSGAVVAAGTGAVTLAAGPGGVRRVDGWGHLLGDEGAGFWIGREALSAVLRAWDGRGPATSLSDVAEREFGDLDGLYLTIQAAPDRVSRIAAWGRHVAEHAATDPVSADISHRAGARLAESVAAGLRAVGADAVASRVGNVFRNPVIAESFTTEMQRLVPGIDLREPLGDGLAGAALLPGLGAASALAEVVDHYTVAA</sequence>
<evidence type="ECO:0000256" key="1">
    <source>
        <dbReference type="SAM" id="MobiDB-lite"/>
    </source>
</evidence>
<dbReference type="InterPro" id="IPR052519">
    <property type="entry name" value="Euk-type_GlcNAc_Kinase"/>
</dbReference>
<feature type="region of interest" description="Disordered" evidence="1">
    <location>
        <begin position="1"/>
        <end position="62"/>
    </location>
</feature>
<proteinExistence type="predicted"/>
<dbReference type="InterPro" id="IPR043129">
    <property type="entry name" value="ATPase_NBD"/>
</dbReference>
<dbReference type="AlphaFoldDB" id="A0A3P1WXN2"/>
<dbReference type="PANTHER" id="PTHR43190:SF3">
    <property type="entry name" value="N-ACETYL-D-GLUCOSAMINE KINASE"/>
    <property type="match status" value="1"/>
</dbReference>
<dbReference type="InterPro" id="IPR002731">
    <property type="entry name" value="ATPase_BadF"/>
</dbReference>
<name>A0A3P1WXN2_9ACTN</name>
<reference evidence="3 4" key="1">
    <citation type="submission" date="2018-11" db="EMBL/GenBank/DDBJ databases">
        <title>Genomes From Bacteria Associated with the Canine Oral Cavity: a Test Case for Automated Genome-Based Taxonomic Assignment.</title>
        <authorList>
            <person name="Coil D.A."/>
            <person name="Jospin G."/>
            <person name="Darling A.E."/>
            <person name="Wallis C."/>
            <person name="Davis I.J."/>
            <person name="Harris S."/>
            <person name="Eisen J.A."/>
            <person name="Holcombe L.J."/>
            <person name="O'Flynn C."/>
        </authorList>
    </citation>
    <scope>NUCLEOTIDE SEQUENCE [LARGE SCALE GENOMIC DNA]</scope>
    <source>
        <strain evidence="3 4">OH2822_COT-296</strain>
    </source>
</reference>
<evidence type="ECO:0000313" key="3">
    <source>
        <dbReference type="EMBL" id="RRD51392.1"/>
    </source>
</evidence>
<dbReference type="Pfam" id="PF01869">
    <property type="entry name" value="BcrAD_BadFG"/>
    <property type="match status" value="1"/>
</dbReference>
<organism evidence="3 4">
    <name type="scientific">Arachnia propionica</name>
    <dbReference type="NCBI Taxonomy" id="1750"/>
    <lineage>
        <taxon>Bacteria</taxon>
        <taxon>Bacillati</taxon>
        <taxon>Actinomycetota</taxon>
        <taxon>Actinomycetes</taxon>
        <taxon>Propionibacteriales</taxon>
        <taxon>Propionibacteriaceae</taxon>
        <taxon>Arachnia</taxon>
    </lineage>
</organism>
<protein>
    <recommendedName>
        <fullName evidence="2">ATPase BadF/BadG/BcrA/BcrD type domain-containing protein</fullName>
    </recommendedName>
</protein>
<dbReference type="EMBL" id="RQYT01000001">
    <property type="protein sequence ID" value="RRD51392.1"/>
    <property type="molecule type" value="Genomic_DNA"/>
</dbReference>
<feature type="compositionally biased region" description="Basic and acidic residues" evidence="1">
    <location>
        <begin position="36"/>
        <end position="46"/>
    </location>
</feature>
<feature type="compositionally biased region" description="Low complexity" evidence="1">
    <location>
        <begin position="1"/>
        <end position="11"/>
    </location>
</feature>
<comment type="caution">
    <text evidence="3">The sequence shown here is derived from an EMBL/GenBank/DDBJ whole genome shotgun (WGS) entry which is preliminary data.</text>
</comment>
<dbReference type="SUPFAM" id="SSF53067">
    <property type="entry name" value="Actin-like ATPase domain"/>
    <property type="match status" value="1"/>
</dbReference>
<feature type="domain" description="ATPase BadF/BadG/BcrA/BcrD type" evidence="2">
    <location>
        <begin position="120"/>
        <end position="348"/>
    </location>
</feature>
<dbReference type="OrthoDB" id="8701357at2"/>
<gene>
    <name evidence="3" type="ORF">EII35_00470</name>
</gene>
<evidence type="ECO:0000259" key="2">
    <source>
        <dbReference type="Pfam" id="PF01869"/>
    </source>
</evidence>
<dbReference type="PANTHER" id="PTHR43190">
    <property type="entry name" value="N-ACETYL-D-GLUCOSAMINE KINASE"/>
    <property type="match status" value="1"/>
</dbReference>
<accession>A0A3P1WXN2</accession>